<dbReference type="GO" id="GO:0019441">
    <property type="term" value="P:L-tryptophan catabolic process to kynurenine"/>
    <property type="evidence" value="ECO:0007669"/>
    <property type="project" value="InterPro"/>
</dbReference>
<evidence type="ECO:0000259" key="4">
    <source>
        <dbReference type="SMART" id="SM00906"/>
    </source>
</evidence>
<name>A0A9W9NYF2_PENCI</name>
<feature type="compositionally biased region" description="Polar residues" evidence="3">
    <location>
        <begin position="399"/>
        <end position="408"/>
    </location>
</feature>
<dbReference type="OrthoDB" id="3266505at2759"/>
<feature type="compositionally biased region" description="Polar residues" evidence="3">
    <location>
        <begin position="380"/>
        <end position="390"/>
    </location>
</feature>
<dbReference type="GeneID" id="81384608"/>
<dbReference type="GO" id="GO:0004061">
    <property type="term" value="F:arylformamidase activity"/>
    <property type="evidence" value="ECO:0007669"/>
    <property type="project" value="InterPro"/>
</dbReference>
<dbReference type="InterPro" id="IPR037175">
    <property type="entry name" value="KFase_sf"/>
</dbReference>
<evidence type="ECO:0000313" key="6">
    <source>
        <dbReference type="Proteomes" id="UP001147733"/>
    </source>
</evidence>
<dbReference type="AlphaFoldDB" id="A0A9W9NYF2"/>
<comment type="similarity">
    <text evidence="1">Belongs to the Cyclase 1 superfamily.</text>
</comment>
<dbReference type="Pfam" id="PF04199">
    <property type="entry name" value="Cyclase"/>
    <property type="match status" value="1"/>
</dbReference>
<evidence type="ECO:0000256" key="1">
    <source>
        <dbReference type="ARBA" id="ARBA00007865"/>
    </source>
</evidence>
<dbReference type="PANTHER" id="PTHR34861:SF11">
    <property type="entry name" value="CYCLASE"/>
    <property type="match status" value="1"/>
</dbReference>
<evidence type="ECO:0000256" key="3">
    <source>
        <dbReference type="SAM" id="MobiDB-lite"/>
    </source>
</evidence>
<dbReference type="RefSeq" id="XP_056500679.1">
    <property type="nucleotide sequence ID" value="XM_056645441.1"/>
</dbReference>
<evidence type="ECO:0000313" key="5">
    <source>
        <dbReference type="EMBL" id="KAJ5231935.1"/>
    </source>
</evidence>
<dbReference type="GO" id="GO:0003677">
    <property type="term" value="F:DNA binding"/>
    <property type="evidence" value="ECO:0007669"/>
    <property type="project" value="InterPro"/>
</dbReference>
<dbReference type="GO" id="GO:0008270">
    <property type="term" value="F:zinc ion binding"/>
    <property type="evidence" value="ECO:0007669"/>
    <property type="project" value="InterPro"/>
</dbReference>
<keyword evidence="6" id="KW-1185">Reference proteome</keyword>
<evidence type="ECO:0000256" key="2">
    <source>
        <dbReference type="ARBA" id="ARBA00023242"/>
    </source>
</evidence>
<sequence length="988" mass="111011">MEHTTSHTPFESLPLNPNGPRGNAWGIYGDNDQLGRLNLLTPENTAAAAQEIIEGVRISTDWALNSMATPCFGRSAFEHTIKNKAPRPVNDDILIFNTQSSSQWDGFRHYGAKDGSFYNGCSQKDIENSTRNGIHVWADNGGIVGRGVLLDYAAWAEANCRAINCFETQSIPLEELLEVAASQQTTFRRGDILFIRTGWTRAYEQLSQAECQQLADYKAPPVIGVKSSEPILRWIWETGFAAVAGDMPSFEAYPCQDVDYFLHEWLLAGWGLPIGELFDLERLGKECRQRGRYTFFFSSVPLKVKIPTLRLQYRDYANPPQFQQVPGDAIDVAIAKHAVPDPRHSPVLHVWTYFRQLQAQVRSPGASNGSINRVSKRNTSKTPKSPNTPEELQPEITPNRLTPSSVPSNIIHHPDSEVPLERDDWWYKGTDNLFLNRSGEHHFVGASSTTHLAKRLNPGSSNLAWDVRPLYDDLSSLRRPVAGALPQLPPFEFAKRLFWTQYAYIGTIFSLIHPREFEERLDFVYHQPPDFSHRETCLIYCQALLVIAFGLMYSVNQWSGDDGPPGFKYFKHALRLLPDIHEEGSIFFVEVLCYVAYYMQNLNRRDAAFLYVGLALRMAISLGLHQEVSDQDISPTDRNRRRRAWWSVYSLDRILSVKSGNPITIHDEDIGITWPAALDGSTSDPWPGIVLTHYTQLSRILGRIGEEIYRKKPRSGSNLVMSVQSITNDLSGWLRQVPDRLRIDFTTLDAPINRESVSINLHFYSCVNMTARPLVFYVIQRRLDAGVLDASAEDWKGGLAPNTVAVIDSCITAARATTMIMDAAAKQNLIATYGYLDGEYIFSAALLLVMVNAAFPHNETNARSMETALNLLRSMADRGNAYLSSRHSLLLELRASIGPKPMMSDPNGSDLPLDIPVSPNNGHATGAALPEPDPQPTVPTDEWQPDLPSFQDISFQFDLNDDPALWEGALNQIDIDMDTDWIENTLKR</sequence>
<dbReference type="SUPFAM" id="SSF102198">
    <property type="entry name" value="Putative cyclase"/>
    <property type="match status" value="1"/>
</dbReference>
<feature type="region of interest" description="Disordered" evidence="3">
    <location>
        <begin position="901"/>
        <end position="947"/>
    </location>
</feature>
<dbReference type="Pfam" id="PF04082">
    <property type="entry name" value="Fungal_trans"/>
    <property type="match status" value="1"/>
</dbReference>
<dbReference type="InterPro" id="IPR007325">
    <property type="entry name" value="KFase/CYL"/>
</dbReference>
<feature type="region of interest" description="Disordered" evidence="3">
    <location>
        <begin position="364"/>
        <end position="415"/>
    </location>
</feature>
<protein>
    <recommendedName>
        <fullName evidence="4">Xylanolytic transcriptional activator regulatory domain-containing protein</fullName>
    </recommendedName>
</protein>
<keyword evidence="2" id="KW-0539">Nucleus</keyword>
<reference evidence="5" key="1">
    <citation type="submission" date="2022-11" db="EMBL/GenBank/DDBJ databases">
        <authorList>
            <person name="Petersen C."/>
        </authorList>
    </citation>
    <scope>NUCLEOTIDE SEQUENCE</scope>
    <source>
        <strain evidence="5">IBT 23319</strain>
    </source>
</reference>
<feature type="domain" description="Xylanolytic transcriptional activator regulatory" evidence="4">
    <location>
        <begin position="608"/>
        <end position="681"/>
    </location>
</feature>
<dbReference type="PANTHER" id="PTHR34861">
    <property type="match status" value="1"/>
</dbReference>
<dbReference type="Proteomes" id="UP001147733">
    <property type="component" value="Unassembled WGS sequence"/>
</dbReference>
<reference evidence="5" key="2">
    <citation type="journal article" date="2023" name="IMA Fungus">
        <title>Comparative genomic study of the Penicillium genus elucidates a diverse pangenome and 15 lateral gene transfer events.</title>
        <authorList>
            <person name="Petersen C."/>
            <person name="Sorensen T."/>
            <person name="Nielsen M.R."/>
            <person name="Sondergaard T.E."/>
            <person name="Sorensen J.L."/>
            <person name="Fitzpatrick D.A."/>
            <person name="Frisvad J.C."/>
            <person name="Nielsen K.L."/>
        </authorList>
    </citation>
    <scope>NUCLEOTIDE SEQUENCE</scope>
    <source>
        <strain evidence="5">IBT 23319</strain>
    </source>
</reference>
<gene>
    <name evidence="5" type="ORF">N7469_006523</name>
</gene>
<dbReference type="Gene3D" id="3.50.30.50">
    <property type="entry name" value="Putative cyclase"/>
    <property type="match status" value="1"/>
</dbReference>
<proteinExistence type="inferred from homology"/>
<feature type="compositionally biased region" description="Polar residues" evidence="3">
    <location>
        <begin position="364"/>
        <end position="373"/>
    </location>
</feature>
<dbReference type="InterPro" id="IPR007219">
    <property type="entry name" value="XnlR_reg_dom"/>
</dbReference>
<accession>A0A9W9NYF2</accession>
<dbReference type="GO" id="GO:0006351">
    <property type="term" value="P:DNA-templated transcription"/>
    <property type="evidence" value="ECO:0007669"/>
    <property type="project" value="InterPro"/>
</dbReference>
<organism evidence="5 6">
    <name type="scientific">Penicillium citrinum</name>
    <dbReference type="NCBI Taxonomy" id="5077"/>
    <lineage>
        <taxon>Eukaryota</taxon>
        <taxon>Fungi</taxon>
        <taxon>Dikarya</taxon>
        <taxon>Ascomycota</taxon>
        <taxon>Pezizomycotina</taxon>
        <taxon>Eurotiomycetes</taxon>
        <taxon>Eurotiomycetidae</taxon>
        <taxon>Eurotiales</taxon>
        <taxon>Aspergillaceae</taxon>
        <taxon>Penicillium</taxon>
    </lineage>
</organism>
<dbReference type="EMBL" id="JAPQKT010000005">
    <property type="protein sequence ID" value="KAJ5231935.1"/>
    <property type="molecule type" value="Genomic_DNA"/>
</dbReference>
<comment type="caution">
    <text evidence="5">The sequence shown here is derived from an EMBL/GenBank/DDBJ whole genome shotgun (WGS) entry which is preliminary data.</text>
</comment>
<dbReference type="CDD" id="cd12148">
    <property type="entry name" value="fungal_TF_MHR"/>
    <property type="match status" value="1"/>
</dbReference>
<dbReference type="SMART" id="SM00906">
    <property type="entry name" value="Fungal_trans"/>
    <property type="match status" value="1"/>
</dbReference>